<dbReference type="GO" id="GO:0051607">
    <property type="term" value="P:defense response to virus"/>
    <property type="evidence" value="ECO:0007669"/>
    <property type="project" value="UniProtKB-KW"/>
</dbReference>
<evidence type="ECO:0000256" key="3">
    <source>
        <dbReference type="ARBA" id="ARBA00022723"/>
    </source>
</evidence>
<feature type="domain" description="Adenylyl/Guanylyl and SMODS C-terminal sensor" evidence="11">
    <location>
        <begin position="331"/>
        <end position="442"/>
    </location>
</feature>
<evidence type="ECO:0000256" key="6">
    <source>
        <dbReference type="ARBA" id="ARBA00022842"/>
    </source>
</evidence>
<dbReference type="EMBL" id="CADIKK010000019">
    <property type="protein sequence ID" value="CAB3795207.1"/>
    <property type="molecule type" value="Genomic_DNA"/>
</dbReference>
<gene>
    <name evidence="13" type="ORF">LMG28614_04121</name>
</gene>
<evidence type="ECO:0000256" key="9">
    <source>
        <dbReference type="ARBA" id="ARBA00044145"/>
    </source>
</evidence>
<comment type="catalytic activity">
    <reaction evidence="10">
        <text>GTP + ATP = 3',3'-cGAMP + 2 diphosphate</text>
        <dbReference type="Rhea" id="RHEA:35647"/>
        <dbReference type="ChEBI" id="CHEBI:30616"/>
        <dbReference type="ChEBI" id="CHEBI:33019"/>
        <dbReference type="ChEBI" id="CHEBI:37565"/>
        <dbReference type="ChEBI" id="CHEBI:71501"/>
    </reaction>
    <physiologicalReaction direction="left-to-right" evidence="10">
        <dbReference type="Rhea" id="RHEA:35648"/>
    </physiologicalReaction>
</comment>
<evidence type="ECO:0000313" key="14">
    <source>
        <dbReference type="Proteomes" id="UP000494365"/>
    </source>
</evidence>
<reference evidence="13 14" key="1">
    <citation type="submission" date="2020-04" db="EMBL/GenBank/DDBJ databases">
        <authorList>
            <person name="De Canck E."/>
        </authorList>
    </citation>
    <scope>NUCLEOTIDE SEQUENCE [LARGE SCALE GENOMIC DNA]</scope>
    <source>
        <strain evidence="13 14">LMG 28614</strain>
    </source>
</reference>
<evidence type="ECO:0000256" key="8">
    <source>
        <dbReference type="ARBA" id="ARBA00023118"/>
    </source>
</evidence>
<keyword evidence="7" id="KW-0546">Nucleotide metabolism</keyword>
<protein>
    <recommendedName>
        <fullName evidence="9">Cyclic GMP-AMP synthase</fullName>
    </recommendedName>
</protein>
<dbReference type="Proteomes" id="UP000494365">
    <property type="component" value="Unassembled WGS sequence"/>
</dbReference>
<evidence type="ECO:0000256" key="10">
    <source>
        <dbReference type="ARBA" id="ARBA00048304"/>
    </source>
</evidence>
<keyword evidence="1" id="KW-0808">Transferase</keyword>
<evidence type="ECO:0000259" key="11">
    <source>
        <dbReference type="Pfam" id="PF18134"/>
    </source>
</evidence>
<evidence type="ECO:0000256" key="2">
    <source>
        <dbReference type="ARBA" id="ARBA00022695"/>
    </source>
</evidence>
<keyword evidence="8" id="KW-0051">Antiviral defense</keyword>
<dbReference type="GO" id="GO:0016779">
    <property type="term" value="F:nucleotidyltransferase activity"/>
    <property type="evidence" value="ECO:0007669"/>
    <property type="project" value="UniProtKB-KW"/>
</dbReference>
<dbReference type="InterPro" id="IPR048445">
    <property type="entry name" value="DncV-like_NTFase"/>
</dbReference>
<sequence length="450" mass="50932">MYDASKELAVFYENHVRLGTQLRNDLGSYRDINLQRLTSGLTSLGDKNGVVYKTFVDSRNQGSYAMHTLNQSEHIDYDIDVAVIFEADDLPERPGDARARVCEALLEKCSNFTKEPEARKNAVTVWYAEGYHIDFAVYRRRTSWLGSPIIEHAGGDEWTERDPMAYTNWFTNQVDSKSPPTLLETFLGTQVSVARGQLRRIVRFVKAFARSRSGWALPGGIIITSLVCEVYKPNATRDDVALFDTLKALYARLCLSAEVQNPISPGSTFTSSDRRRREVERLRDVLAERLPRLDVLHQWTCTPAQAYAAWDAIFLHSFWSGARKAIAQTAAATGLTIECMLARKKEGKTYKQHLSGSAALPKGVHLRFTANTLGVALPYSVRWSVRNEGDEAKEENQLTHDKLLTSGEAYWTYTAFKGEHKMICEIVKNGETVRRAEHIVRIAPGRRYWL</sequence>
<feature type="domain" description="Cyclic GMP-AMP synthase DncV-like nucleotidyltransferase" evidence="12">
    <location>
        <begin position="59"/>
        <end position="138"/>
    </location>
</feature>
<name>A0A6S7BC53_9BURK</name>
<evidence type="ECO:0000256" key="7">
    <source>
        <dbReference type="ARBA" id="ARBA00023080"/>
    </source>
</evidence>
<dbReference type="InterPro" id="IPR040511">
    <property type="entry name" value="AGS_C"/>
</dbReference>
<dbReference type="GO" id="GO:0009117">
    <property type="term" value="P:nucleotide metabolic process"/>
    <property type="evidence" value="ECO:0007669"/>
    <property type="project" value="UniProtKB-KW"/>
</dbReference>
<dbReference type="AlphaFoldDB" id="A0A6S7BC53"/>
<proteinExistence type="predicted"/>
<dbReference type="Pfam" id="PF21654">
    <property type="entry name" value="DncV-like_NTFase"/>
    <property type="match status" value="1"/>
</dbReference>
<keyword evidence="4" id="KW-0547">Nucleotide-binding</keyword>
<dbReference type="GO" id="GO:0046872">
    <property type="term" value="F:metal ion binding"/>
    <property type="evidence" value="ECO:0007669"/>
    <property type="project" value="UniProtKB-KW"/>
</dbReference>
<organism evidence="13 14">
    <name type="scientific">Paraburkholderia ultramafica</name>
    <dbReference type="NCBI Taxonomy" id="1544867"/>
    <lineage>
        <taxon>Bacteria</taxon>
        <taxon>Pseudomonadati</taxon>
        <taxon>Pseudomonadota</taxon>
        <taxon>Betaproteobacteria</taxon>
        <taxon>Burkholderiales</taxon>
        <taxon>Burkholderiaceae</taxon>
        <taxon>Paraburkholderia</taxon>
    </lineage>
</organism>
<keyword evidence="6" id="KW-0460">Magnesium</keyword>
<accession>A0A6S7BC53</accession>
<evidence type="ECO:0000256" key="5">
    <source>
        <dbReference type="ARBA" id="ARBA00022840"/>
    </source>
</evidence>
<evidence type="ECO:0000259" key="12">
    <source>
        <dbReference type="Pfam" id="PF21654"/>
    </source>
</evidence>
<keyword evidence="14" id="KW-1185">Reference proteome</keyword>
<evidence type="ECO:0000256" key="4">
    <source>
        <dbReference type="ARBA" id="ARBA00022741"/>
    </source>
</evidence>
<evidence type="ECO:0000313" key="13">
    <source>
        <dbReference type="EMBL" id="CAB3795207.1"/>
    </source>
</evidence>
<keyword evidence="5" id="KW-0067">ATP-binding</keyword>
<evidence type="ECO:0000256" key="1">
    <source>
        <dbReference type="ARBA" id="ARBA00022679"/>
    </source>
</evidence>
<dbReference type="GO" id="GO:0005524">
    <property type="term" value="F:ATP binding"/>
    <property type="evidence" value="ECO:0007669"/>
    <property type="project" value="UniProtKB-KW"/>
</dbReference>
<keyword evidence="2" id="KW-0548">Nucleotidyltransferase</keyword>
<keyword evidence="3" id="KW-0479">Metal-binding</keyword>
<dbReference type="Pfam" id="PF18134">
    <property type="entry name" value="AGS_C"/>
    <property type="match status" value="1"/>
</dbReference>